<reference evidence="2" key="1">
    <citation type="journal article" date="2023" name="Mol. Phylogenet. Evol.">
        <title>Genome-scale phylogeny and comparative genomics of the fungal order Sordariales.</title>
        <authorList>
            <person name="Hensen N."/>
            <person name="Bonometti L."/>
            <person name="Westerberg I."/>
            <person name="Brannstrom I.O."/>
            <person name="Guillou S."/>
            <person name="Cros-Aarteil S."/>
            <person name="Calhoun S."/>
            <person name="Haridas S."/>
            <person name="Kuo A."/>
            <person name="Mondo S."/>
            <person name="Pangilinan J."/>
            <person name="Riley R."/>
            <person name="LaButti K."/>
            <person name="Andreopoulos B."/>
            <person name="Lipzen A."/>
            <person name="Chen C."/>
            <person name="Yan M."/>
            <person name="Daum C."/>
            <person name="Ng V."/>
            <person name="Clum A."/>
            <person name="Steindorff A."/>
            <person name="Ohm R.A."/>
            <person name="Martin F."/>
            <person name="Silar P."/>
            <person name="Natvig D.O."/>
            <person name="Lalanne C."/>
            <person name="Gautier V."/>
            <person name="Ament-Velasquez S.L."/>
            <person name="Kruys A."/>
            <person name="Hutchinson M.I."/>
            <person name="Powell A.J."/>
            <person name="Barry K."/>
            <person name="Miller A.N."/>
            <person name="Grigoriev I.V."/>
            <person name="Debuchy R."/>
            <person name="Gladieux P."/>
            <person name="Hiltunen Thoren M."/>
            <person name="Johannesson H."/>
        </authorList>
    </citation>
    <scope>NUCLEOTIDE SEQUENCE</scope>
    <source>
        <strain evidence="2">CBS 958.72</strain>
    </source>
</reference>
<proteinExistence type="predicted"/>
<feature type="compositionally biased region" description="Polar residues" evidence="1">
    <location>
        <begin position="233"/>
        <end position="248"/>
    </location>
</feature>
<dbReference type="EMBL" id="JAULSN010000001">
    <property type="protein sequence ID" value="KAK3383645.1"/>
    <property type="molecule type" value="Genomic_DNA"/>
</dbReference>
<dbReference type="Proteomes" id="UP001287356">
    <property type="component" value="Unassembled WGS sequence"/>
</dbReference>
<gene>
    <name evidence="2" type="ORF">B0T24DRAFT_662114</name>
</gene>
<evidence type="ECO:0000256" key="1">
    <source>
        <dbReference type="SAM" id="MobiDB-lite"/>
    </source>
</evidence>
<protein>
    <submittedName>
        <fullName evidence="2">Uncharacterized protein</fullName>
    </submittedName>
</protein>
<feature type="region of interest" description="Disordered" evidence="1">
    <location>
        <begin position="382"/>
        <end position="418"/>
    </location>
</feature>
<reference evidence="2" key="2">
    <citation type="submission" date="2023-06" db="EMBL/GenBank/DDBJ databases">
        <authorList>
            <consortium name="Lawrence Berkeley National Laboratory"/>
            <person name="Haridas S."/>
            <person name="Hensen N."/>
            <person name="Bonometti L."/>
            <person name="Westerberg I."/>
            <person name="Brannstrom I.O."/>
            <person name="Guillou S."/>
            <person name="Cros-Aarteil S."/>
            <person name="Calhoun S."/>
            <person name="Kuo A."/>
            <person name="Mondo S."/>
            <person name="Pangilinan J."/>
            <person name="Riley R."/>
            <person name="Labutti K."/>
            <person name="Andreopoulos B."/>
            <person name="Lipzen A."/>
            <person name="Chen C."/>
            <person name="Yanf M."/>
            <person name="Daum C."/>
            <person name="Ng V."/>
            <person name="Clum A."/>
            <person name="Steindorff A."/>
            <person name="Ohm R."/>
            <person name="Martin F."/>
            <person name="Silar P."/>
            <person name="Natvig D."/>
            <person name="Lalanne C."/>
            <person name="Gautier V."/>
            <person name="Ament-Velasquez S.L."/>
            <person name="Kruys A."/>
            <person name="Hutchinson M.I."/>
            <person name="Powell A.J."/>
            <person name="Barry K."/>
            <person name="Miller A.N."/>
            <person name="Grigoriev I.V."/>
            <person name="Debuchy R."/>
            <person name="Gladieux P."/>
            <person name="Thoren M.H."/>
            <person name="Johannesson H."/>
        </authorList>
    </citation>
    <scope>NUCLEOTIDE SEQUENCE</scope>
    <source>
        <strain evidence="2">CBS 958.72</strain>
    </source>
</reference>
<sequence length="418" mass="46304">MWSESWRVTKEVVTLEEDISDRPKDRPNPRLNPIRLTEYFGPREQANFTPTINAGVAGFGGIGIGFEKTVRTSNKWKFSGHLSATEGKIWHNKLQWVLEENQLEQQPTHSSVIHTGFAFEHNATSFCMSVEVSGKLARTSNRIKNKLGGATTRLMKFGGSRTEKDVVTTRIEWTDGYSSKKLLDPIARGLARSVEYENWSSVPLELPHAMPADFLPVIQPTAFPAGQRIASRPTPQQENQRAQIGASQPEDTIAEMLEMGRSLQELPNPTVETIDMAAGFFSVPDTPTAAPVSALTIPHTPATYPAVSTMLARRDELSAASELSYAATLVDTPAETSKEKVPASSPKLKVIETTSKHKGRRRVSLTTLELITGSLGFPLSMWPGREAQTYTTNGQEEENEKPQKPKMQSYIGQNRTKR</sequence>
<organism evidence="2 3">
    <name type="scientific">Lasiosphaeria ovina</name>
    <dbReference type="NCBI Taxonomy" id="92902"/>
    <lineage>
        <taxon>Eukaryota</taxon>
        <taxon>Fungi</taxon>
        <taxon>Dikarya</taxon>
        <taxon>Ascomycota</taxon>
        <taxon>Pezizomycotina</taxon>
        <taxon>Sordariomycetes</taxon>
        <taxon>Sordariomycetidae</taxon>
        <taxon>Sordariales</taxon>
        <taxon>Lasiosphaeriaceae</taxon>
        <taxon>Lasiosphaeria</taxon>
    </lineage>
</organism>
<name>A0AAE0NLH9_9PEZI</name>
<feature type="region of interest" description="Disordered" evidence="1">
    <location>
        <begin position="228"/>
        <end position="248"/>
    </location>
</feature>
<accession>A0AAE0NLH9</accession>
<evidence type="ECO:0000313" key="2">
    <source>
        <dbReference type="EMBL" id="KAK3383645.1"/>
    </source>
</evidence>
<dbReference type="AlphaFoldDB" id="A0AAE0NLH9"/>
<comment type="caution">
    <text evidence="2">The sequence shown here is derived from an EMBL/GenBank/DDBJ whole genome shotgun (WGS) entry which is preliminary data.</text>
</comment>
<evidence type="ECO:0000313" key="3">
    <source>
        <dbReference type="Proteomes" id="UP001287356"/>
    </source>
</evidence>
<keyword evidence="3" id="KW-1185">Reference proteome</keyword>